<dbReference type="AlphaFoldDB" id="A0AAN9GJH7"/>
<dbReference type="GO" id="GO:0019005">
    <property type="term" value="C:SCF ubiquitin ligase complex"/>
    <property type="evidence" value="ECO:0007669"/>
    <property type="project" value="TreeGrafter"/>
</dbReference>
<organism evidence="2 3">
    <name type="scientific">Littorina saxatilis</name>
    <dbReference type="NCBI Taxonomy" id="31220"/>
    <lineage>
        <taxon>Eukaryota</taxon>
        <taxon>Metazoa</taxon>
        <taxon>Spiralia</taxon>
        <taxon>Lophotrochozoa</taxon>
        <taxon>Mollusca</taxon>
        <taxon>Gastropoda</taxon>
        <taxon>Caenogastropoda</taxon>
        <taxon>Littorinimorpha</taxon>
        <taxon>Littorinoidea</taxon>
        <taxon>Littorinidae</taxon>
        <taxon>Littorina</taxon>
    </lineage>
</organism>
<dbReference type="Proteomes" id="UP001374579">
    <property type="component" value="Unassembled WGS sequence"/>
</dbReference>
<evidence type="ECO:0000313" key="2">
    <source>
        <dbReference type="EMBL" id="KAK7110296.1"/>
    </source>
</evidence>
<proteinExistence type="predicted"/>
<feature type="domain" description="F-box/LRR-repeat protein 15-like leucin rich repeat" evidence="1">
    <location>
        <begin position="68"/>
        <end position="255"/>
    </location>
</feature>
<dbReference type="SUPFAM" id="SSF52047">
    <property type="entry name" value="RNI-like"/>
    <property type="match status" value="3"/>
</dbReference>
<dbReference type="InterPro" id="IPR057207">
    <property type="entry name" value="FBXL15_LRR"/>
</dbReference>
<comment type="caution">
    <text evidence="2">The sequence shown here is derived from an EMBL/GenBank/DDBJ whole genome shotgun (WGS) entry which is preliminary data.</text>
</comment>
<dbReference type="Pfam" id="PF25372">
    <property type="entry name" value="DUF7885"/>
    <property type="match status" value="1"/>
</dbReference>
<dbReference type="GO" id="GO:0031146">
    <property type="term" value="P:SCF-dependent proteasomal ubiquitin-dependent protein catabolic process"/>
    <property type="evidence" value="ECO:0007669"/>
    <property type="project" value="TreeGrafter"/>
</dbReference>
<keyword evidence="3" id="KW-1185">Reference proteome</keyword>
<dbReference type="PANTHER" id="PTHR13318">
    <property type="entry name" value="PARTNER OF PAIRED, ISOFORM B-RELATED"/>
    <property type="match status" value="1"/>
</dbReference>
<accession>A0AAN9GJH7</accession>
<dbReference type="InterPro" id="IPR006553">
    <property type="entry name" value="Leu-rich_rpt_Cys-con_subtyp"/>
</dbReference>
<dbReference type="EMBL" id="JBAMIC010000003">
    <property type="protein sequence ID" value="KAK7110296.1"/>
    <property type="molecule type" value="Genomic_DNA"/>
</dbReference>
<reference evidence="2 3" key="1">
    <citation type="submission" date="2024-02" db="EMBL/GenBank/DDBJ databases">
        <title>Chromosome-scale genome assembly of the rough periwinkle Littorina saxatilis.</title>
        <authorList>
            <person name="De Jode A."/>
            <person name="Faria R."/>
            <person name="Formenti G."/>
            <person name="Sims Y."/>
            <person name="Smith T.P."/>
            <person name="Tracey A."/>
            <person name="Wood J.M.D."/>
            <person name="Zagrodzka Z.B."/>
            <person name="Johannesson K."/>
            <person name="Butlin R.K."/>
            <person name="Leder E.H."/>
        </authorList>
    </citation>
    <scope>NUCLEOTIDE SEQUENCE [LARGE SCALE GENOMIC DNA]</scope>
    <source>
        <strain evidence="2">Snail1</strain>
        <tissue evidence="2">Muscle</tissue>
    </source>
</reference>
<name>A0AAN9GJH7_9CAEN</name>
<dbReference type="Gene3D" id="3.80.10.10">
    <property type="entry name" value="Ribonuclease Inhibitor"/>
    <property type="match status" value="4"/>
</dbReference>
<dbReference type="SMART" id="SM00367">
    <property type="entry name" value="LRR_CC"/>
    <property type="match status" value="12"/>
</dbReference>
<protein>
    <recommendedName>
        <fullName evidence="1">F-box/LRR-repeat protein 15-like leucin rich repeat domain-containing protein</fullName>
    </recommendedName>
</protein>
<evidence type="ECO:0000313" key="3">
    <source>
        <dbReference type="Proteomes" id="UP001374579"/>
    </source>
</evidence>
<dbReference type="InterPro" id="IPR032675">
    <property type="entry name" value="LRR_dom_sf"/>
</dbReference>
<evidence type="ECO:0000259" key="1">
    <source>
        <dbReference type="Pfam" id="PF25372"/>
    </source>
</evidence>
<sequence length="552" mass="60946">MVKELGDICLGFIQNNLSSIPQLCSNLPTLYKERLLERLAYHDMLHKDYLPHVSYNLMCSALRHIKLYKCHQVDDHFLTLLAASKCEIEVLVIHGCTAVTDAGVKEITAGQEKLCVLELKKLPRLTSLGLAAIHSPALWKVEMKKCPLITCEGVTALANECQGIKVLRIAHCPTLERRTYGCVAAALGDVLEELDLGIPGVTDEELVQLSRHCSNLKKLNLTGAKAVGKEALIKLFQGCTRLQSLDLSYCSRLAKNSECQALWTLPQTLKELSLCGIQLEDQQVFVEALQRLRSLTSLRLCGVSALNDTTLRKILEHVGSNLETLDISGGFTKTLTDEGLRAITKHCRQLQEMCLSLLTQVTGVTLSPIFQDPKRANNFRKLYLSCRELDVSVLSQVSLCCHELTLLEISGITAATDDLLFQLADNCPKLTHLGIKGCRQITDRAVCELVRQCPIKSLVLSGIHGLTDKCIFALANSRPELEEIYLNGCAQITPAAVRYLCDCCITRLFANHAIPNAVPNQLMAKNLDTGEFCRADLMPVNMNNSDATDPHS</sequence>
<gene>
    <name evidence="2" type="ORF">V1264_014192</name>
</gene>